<reference evidence="3" key="2">
    <citation type="submission" date="2025-09" db="UniProtKB">
        <authorList>
            <consortium name="Ensembl"/>
        </authorList>
    </citation>
    <scope>IDENTIFICATION</scope>
</reference>
<dbReference type="AlphaFoldDB" id="A0A3B4ALF4"/>
<sequence>MQSQVIKMETKYSILLCNKTMPHNYNSDYTEQHNSTFSFEFFSPLRFRVDHWNNEKERLVIVAEHSLLVFKYDFLMFNCEQLQRIPLHFVDRITHGNFSFPKYSLLKREMEGVRVHWDRQREPSFTSRWNPFATDMPFITFTLHPVQTLCPTYTSLCDVSVTSSVLKKEQAPEVWKENIAKPVLGRANGVLLLNQPVYIDAFVGAMSNLGNGNKLGYSMARGNLGF</sequence>
<feature type="domain" description="HSac2" evidence="2">
    <location>
        <begin position="7"/>
        <end position="192"/>
    </location>
</feature>
<dbReference type="InterPro" id="IPR022158">
    <property type="entry name" value="Inositol_phosphatase"/>
</dbReference>
<comment type="similarity">
    <text evidence="1">Belongs to the TPRG1 family.</text>
</comment>
<reference evidence="3" key="1">
    <citation type="submission" date="2025-08" db="UniProtKB">
        <authorList>
            <consortium name="Ensembl"/>
        </authorList>
    </citation>
    <scope>IDENTIFICATION</scope>
</reference>
<dbReference type="PROSITE" id="PS51791">
    <property type="entry name" value="HSAC2"/>
    <property type="match status" value="1"/>
</dbReference>
<protein>
    <recommendedName>
        <fullName evidence="2">HSac2 domain-containing protein</fullName>
    </recommendedName>
</protein>
<organism evidence="3 4">
    <name type="scientific">Periophthalmus magnuspinnatus</name>
    <dbReference type="NCBI Taxonomy" id="409849"/>
    <lineage>
        <taxon>Eukaryota</taxon>
        <taxon>Metazoa</taxon>
        <taxon>Chordata</taxon>
        <taxon>Craniata</taxon>
        <taxon>Vertebrata</taxon>
        <taxon>Euteleostomi</taxon>
        <taxon>Actinopterygii</taxon>
        <taxon>Neopterygii</taxon>
        <taxon>Teleostei</taxon>
        <taxon>Neoteleostei</taxon>
        <taxon>Acanthomorphata</taxon>
        <taxon>Gobiaria</taxon>
        <taxon>Gobiiformes</taxon>
        <taxon>Gobioidei</taxon>
        <taxon>Gobiidae</taxon>
        <taxon>Oxudercinae</taxon>
        <taxon>Periophthalmus</taxon>
    </lineage>
</organism>
<dbReference type="PANTHER" id="PTHR31108:SF6">
    <property type="entry name" value="TUMOR PROTEIN P63-REGULATED GENE 1 PROTEIN"/>
    <property type="match status" value="1"/>
</dbReference>
<dbReference type="STRING" id="409849.ENSPMGP00000017226"/>
<dbReference type="Proteomes" id="UP000261520">
    <property type="component" value="Unplaced"/>
</dbReference>
<dbReference type="Pfam" id="PF12456">
    <property type="entry name" value="hSac2"/>
    <property type="match status" value="1"/>
</dbReference>
<evidence type="ECO:0000313" key="3">
    <source>
        <dbReference type="Ensembl" id="ENSPMGP00000017226.1"/>
    </source>
</evidence>
<evidence type="ECO:0000259" key="2">
    <source>
        <dbReference type="PROSITE" id="PS51791"/>
    </source>
</evidence>
<proteinExistence type="inferred from homology"/>
<keyword evidence="4" id="KW-1185">Reference proteome</keyword>
<evidence type="ECO:0000313" key="4">
    <source>
        <dbReference type="Proteomes" id="UP000261520"/>
    </source>
</evidence>
<dbReference type="Ensembl" id="ENSPMGT00000018389.1">
    <property type="protein sequence ID" value="ENSPMGP00000017226.1"/>
    <property type="gene ID" value="ENSPMGG00000014106.1"/>
</dbReference>
<dbReference type="PANTHER" id="PTHR31108">
    <property type="entry name" value="TUMOR PROTEIN P63-REGULATED GENE 1-LIKE PROTEIN"/>
    <property type="match status" value="1"/>
</dbReference>
<dbReference type="InterPro" id="IPR040242">
    <property type="entry name" value="TPRG1-like"/>
</dbReference>
<dbReference type="InterPro" id="IPR034753">
    <property type="entry name" value="hSac2"/>
</dbReference>
<dbReference type="GO" id="GO:0005737">
    <property type="term" value="C:cytoplasm"/>
    <property type="evidence" value="ECO:0007669"/>
    <property type="project" value="TreeGrafter"/>
</dbReference>
<name>A0A3B4ALF4_9GOBI</name>
<accession>A0A3B4ALF4</accession>
<evidence type="ECO:0000256" key="1">
    <source>
        <dbReference type="ARBA" id="ARBA00009163"/>
    </source>
</evidence>